<dbReference type="Proteomes" id="UP001634394">
    <property type="component" value="Unassembled WGS sequence"/>
</dbReference>
<dbReference type="EMBL" id="JBJQND010000001">
    <property type="protein sequence ID" value="KAL3890670.1"/>
    <property type="molecule type" value="Genomic_DNA"/>
</dbReference>
<evidence type="ECO:0000313" key="1">
    <source>
        <dbReference type="EMBL" id="KAL3890670.1"/>
    </source>
</evidence>
<evidence type="ECO:0000313" key="2">
    <source>
        <dbReference type="Proteomes" id="UP001634394"/>
    </source>
</evidence>
<protein>
    <submittedName>
        <fullName evidence="1">Uncharacterized protein</fullName>
    </submittedName>
</protein>
<dbReference type="AlphaFoldDB" id="A0ABD3XYL6"/>
<reference evidence="1 2" key="1">
    <citation type="submission" date="2024-11" db="EMBL/GenBank/DDBJ databases">
        <title>Chromosome-level genome assembly of the freshwater bivalve Anodonta woodiana.</title>
        <authorList>
            <person name="Chen X."/>
        </authorList>
    </citation>
    <scope>NUCLEOTIDE SEQUENCE [LARGE SCALE GENOMIC DNA]</scope>
    <source>
        <strain evidence="1">MN2024</strain>
        <tissue evidence="1">Gills</tissue>
    </source>
</reference>
<organism evidence="1 2">
    <name type="scientific">Sinanodonta woodiana</name>
    <name type="common">Chinese pond mussel</name>
    <name type="synonym">Anodonta woodiana</name>
    <dbReference type="NCBI Taxonomy" id="1069815"/>
    <lineage>
        <taxon>Eukaryota</taxon>
        <taxon>Metazoa</taxon>
        <taxon>Spiralia</taxon>
        <taxon>Lophotrochozoa</taxon>
        <taxon>Mollusca</taxon>
        <taxon>Bivalvia</taxon>
        <taxon>Autobranchia</taxon>
        <taxon>Heteroconchia</taxon>
        <taxon>Palaeoheterodonta</taxon>
        <taxon>Unionida</taxon>
        <taxon>Unionoidea</taxon>
        <taxon>Unionidae</taxon>
        <taxon>Unioninae</taxon>
        <taxon>Sinanodonta</taxon>
    </lineage>
</organism>
<sequence length="225" mass="24515">MVNTVSNSFYLSLSNKPVLRSLESLGLEVTIADGSLLNYLGNIKKCPILIPFVSDFKLSVPILVVPDTGSDLNCPGVIVTNAIRLCRDYMKDNPSANRVPDAWDIAIDSIKCKPLTVRSTNMHAVNVEPYETVTINGIARNVDAGISEIVAENLENSIQVTICLRVVTVDHQGTSSQIKVRLCNMSAKCVTIKPNSDICLTSVDNLAFDFTLDISKDHGQSPHEI</sequence>
<comment type="caution">
    <text evidence="1">The sequence shown here is derived from an EMBL/GenBank/DDBJ whole genome shotgun (WGS) entry which is preliminary data.</text>
</comment>
<gene>
    <name evidence="1" type="ORF">ACJMK2_002951</name>
</gene>
<proteinExistence type="predicted"/>
<name>A0ABD3XYL6_SINWO</name>
<keyword evidence="2" id="KW-1185">Reference proteome</keyword>
<accession>A0ABD3XYL6</accession>